<sequence length="197" mass="22520">MQIVQLPCRSSALLTFSASRLRDWHLGPWVAATVEPARPTEVGASVWVLAEGVQDASAGPWIVARILEELLILERHDLSLIMRPVAILTVFARVQRLAADRVTLRYRFGSLPSWHTVHSFREQCTFSELWTLADVSNYVFGCIFYRFAQVFTPPEFRTYALVLEHKRCRGRERLTLRTFLSIADSSEYSSRSESEAD</sequence>
<accession>A0A812KLR9</accession>
<name>A0A812KLR9_9DINO</name>
<dbReference type="EMBL" id="CAJNDS010000756">
    <property type="protein sequence ID" value="CAE7231999.1"/>
    <property type="molecule type" value="Genomic_DNA"/>
</dbReference>
<evidence type="ECO:0000313" key="2">
    <source>
        <dbReference type="Proteomes" id="UP000604046"/>
    </source>
</evidence>
<dbReference type="AlphaFoldDB" id="A0A812KLR9"/>
<protein>
    <submittedName>
        <fullName evidence="1">Uncharacterized protein</fullName>
    </submittedName>
</protein>
<reference evidence="1" key="1">
    <citation type="submission" date="2021-02" db="EMBL/GenBank/DDBJ databases">
        <authorList>
            <person name="Dougan E. K."/>
            <person name="Rhodes N."/>
            <person name="Thang M."/>
            <person name="Chan C."/>
        </authorList>
    </citation>
    <scope>NUCLEOTIDE SEQUENCE</scope>
</reference>
<dbReference type="Proteomes" id="UP000604046">
    <property type="component" value="Unassembled WGS sequence"/>
</dbReference>
<proteinExistence type="predicted"/>
<comment type="caution">
    <text evidence="1">The sequence shown here is derived from an EMBL/GenBank/DDBJ whole genome shotgun (WGS) entry which is preliminary data.</text>
</comment>
<organism evidence="1 2">
    <name type="scientific">Symbiodinium natans</name>
    <dbReference type="NCBI Taxonomy" id="878477"/>
    <lineage>
        <taxon>Eukaryota</taxon>
        <taxon>Sar</taxon>
        <taxon>Alveolata</taxon>
        <taxon>Dinophyceae</taxon>
        <taxon>Suessiales</taxon>
        <taxon>Symbiodiniaceae</taxon>
        <taxon>Symbiodinium</taxon>
    </lineage>
</organism>
<evidence type="ECO:0000313" key="1">
    <source>
        <dbReference type="EMBL" id="CAE7231999.1"/>
    </source>
</evidence>
<gene>
    <name evidence="1" type="ORF">SNAT2548_LOCUS9552</name>
</gene>
<keyword evidence="2" id="KW-1185">Reference proteome</keyword>